<organism evidence="3 4">
    <name type="scientific">Fulvivirga sediminis</name>
    <dbReference type="NCBI Taxonomy" id="2803949"/>
    <lineage>
        <taxon>Bacteria</taxon>
        <taxon>Pseudomonadati</taxon>
        <taxon>Bacteroidota</taxon>
        <taxon>Cytophagia</taxon>
        <taxon>Cytophagales</taxon>
        <taxon>Fulvivirgaceae</taxon>
        <taxon>Fulvivirga</taxon>
    </lineage>
</organism>
<dbReference type="AlphaFoldDB" id="A0A937FAW9"/>
<dbReference type="EMBL" id="JAESIY010000011">
    <property type="protein sequence ID" value="MBL3658237.1"/>
    <property type="molecule type" value="Genomic_DNA"/>
</dbReference>
<dbReference type="PIRSF" id="PIRSF012524">
    <property type="entry name" value="YitL_S1"/>
    <property type="match status" value="1"/>
</dbReference>
<dbReference type="InterPro" id="IPR040764">
    <property type="entry name" value="CvfB_WH"/>
</dbReference>
<dbReference type="Proteomes" id="UP000659388">
    <property type="component" value="Unassembled WGS sequence"/>
</dbReference>
<protein>
    <submittedName>
        <fullName evidence="3">GntR family transcriptional regulator</fullName>
    </submittedName>
</protein>
<dbReference type="InterPro" id="IPR039566">
    <property type="entry name" value="CvfB_S1_st"/>
</dbReference>
<evidence type="ECO:0000256" key="1">
    <source>
        <dbReference type="PIRNR" id="PIRNR012524"/>
    </source>
</evidence>
<evidence type="ECO:0000259" key="2">
    <source>
        <dbReference type="SMART" id="SM00316"/>
    </source>
</evidence>
<comment type="similarity">
    <text evidence="1">Belongs to the CvfB family.</text>
</comment>
<dbReference type="Pfam" id="PF17783">
    <property type="entry name" value="WHD_CvfB"/>
    <property type="match status" value="1"/>
</dbReference>
<feature type="domain" description="S1 motif" evidence="2">
    <location>
        <begin position="2"/>
        <end position="63"/>
    </location>
</feature>
<keyword evidence="4" id="KW-1185">Reference proteome</keyword>
<dbReference type="RefSeq" id="WP_202246030.1">
    <property type="nucleotide sequence ID" value="NZ_JAESIY010000011.1"/>
</dbReference>
<dbReference type="InterPro" id="IPR003029">
    <property type="entry name" value="S1_domain"/>
</dbReference>
<reference evidence="3" key="1">
    <citation type="submission" date="2021-01" db="EMBL/GenBank/DDBJ databases">
        <title>Fulvivirga kasyanovii gen. nov., sp nov., a novel member of the phylum Bacteroidetes isolated from seawater in a mussel farm.</title>
        <authorList>
            <person name="Zhao L.-H."/>
            <person name="Wang Z.-J."/>
        </authorList>
    </citation>
    <scope>NUCLEOTIDE SEQUENCE</scope>
    <source>
        <strain evidence="3">2943</strain>
    </source>
</reference>
<comment type="caution">
    <text evidence="3">The sequence shown here is derived from an EMBL/GenBank/DDBJ whole genome shotgun (WGS) entry which is preliminary data.</text>
</comment>
<evidence type="ECO:0000313" key="3">
    <source>
        <dbReference type="EMBL" id="MBL3658237.1"/>
    </source>
</evidence>
<gene>
    <name evidence="3" type="ORF">JL102_18945</name>
</gene>
<dbReference type="GO" id="GO:0003676">
    <property type="term" value="F:nucleic acid binding"/>
    <property type="evidence" value="ECO:0007669"/>
    <property type="project" value="InterPro"/>
</dbReference>
<proteinExistence type="inferred from homology"/>
<dbReference type="PANTHER" id="PTHR37296:SF1">
    <property type="entry name" value="CONSERVED VIRULENCE FACTOR B"/>
    <property type="match status" value="1"/>
</dbReference>
<sequence>MEIGKFYELEVVKELDFGVYLKSDFGEILLPTKYVPESAAIGDVLNVFVHRDSEDRLLATTLRPKGVLGEFVGLKATDITYHGAFMDWGLEKDLFVPKSEQHIPFVEGKTYVVRICMDYKSDRLVGVSKINAFLKGEHDEDLQEGDEVDLIIYNRTDVGYAAVINQKYKGLIYENEVFEPMRIGDAKKGYIKKLREDGKIDLSLSAEGKKAIDHNSEAVLEALKSTDGFLPYHDKSDADDIKEQFNMSKKAFKKAIGSLYKERLITIEQGGIRLS</sequence>
<feature type="domain" description="S1 motif" evidence="2">
    <location>
        <begin position="143"/>
        <end position="205"/>
    </location>
</feature>
<dbReference type="InterPro" id="IPR012340">
    <property type="entry name" value="NA-bd_OB-fold"/>
</dbReference>
<dbReference type="SMART" id="SM00316">
    <property type="entry name" value="S1"/>
    <property type="match status" value="2"/>
</dbReference>
<dbReference type="Pfam" id="PF13509">
    <property type="entry name" value="S1_2"/>
    <property type="match status" value="1"/>
</dbReference>
<accession>A0A937FAW9</accession>
<dbReference type="Gene3D" id="2.40.50.140">
    <property type="entry name" value="Nucleic acid-binding proteins"/>
    <property type="match status" value="2"/>
</dbReference>
<dbReference type="PANTHER" id="PTHR37296">
    <property type="entry name" value="CONSERVED VIRULENCE FACTOR B"/>
    <property type="match status" value="1"/>
</dbReference>
<name>A0A937FAW9_9BACT</name>
<dbReference type="InterPro" id="IPR014464">
    <property type="entry name" value="CvfB_fam"/>
</dbReference>
<evidence type="ECO:0000313" key="4">
    <source>
        <dbReference type="Proteomes" id="UP000659388"/>
    </source>
</evidence>
<dbReference type="Gene3D" id="1.10.10.10">
    <property type="entry name" value="Winged helix-like DNA-binding domain superfamily/Winged helix DNA-binding domain"/>
    <property type="match status" value="1"/>
</dbReference>
<dbReference type="InterPro" id="IPR036388">
    <property type="entry name" value="WH-like_DNA-bd_sf"/>
</dbReference>